<keyword evidence="2" id="KW-1185">Reference proteome</keyword>
<dbReference type="CDD" id="cd02440">
    <property type="entry name" value="AdoMet_MTases"/>
    <property type="match status" value="1"/>
</dbReference>
<organism evidence="1 2">
    <name type="scientific">Nothophoma quercina</name>
    <dbReference type="NCBI Taxonomy" id="749835"/>
    <lineage>
        <taxon>Eukaryota</taxon>
        <taxon>Fungi</taxon>
        <taxon>Dikarya</taxon>
        <taxon>Ascomycota</taxon>
        <taxon>Pezizomycotina</taxon>
        <taxon>Dothideomycetes</taxon>
        <taxon>Pleosporomycetidae</taxon>
        <taxon>Pleosporales</taxon>
        <taxon>Pleosporineae</taxon>
        <taxon>Didymellaceae</taxon>
        <taxon>Nothophoma</taxon>
    </lineage>
</organism>
<dbReference type="PANTHER" id="PTHR14614:SF132">
    <property type="entry name" value="PROTEIN-LYSINE METHYLTRANSFERASE C42C1.13"/>
    <property type="match status" value="1"/>
</dbReference>
<name>A0ABR3S3B7_9PLEO</name>
<protein>
    <submittedName>
        <fullName evidence="1">Uncharacterized protein</fullName>
    </submittedName>
</protein>
<evidence type="ECO:0000313" key="1">
    <source>
        <dbReference type="EMBL" id="KAL1611169.1"/>
    </source>
</evidence>
<gene>
    <name evidence="1" type="ORF">SLS59_000810</name>
</gene>
<dbReference type="PANTHER" id="PTHR14614">
    <property type="entry name" value="HEPATOCELLULAR CARCINOMA-ASSOCIATED ANTIGEN"/>
    <property type="match status" value="1"/>
</dbReference>
<dbReference type="Pfam" id="PF10294">
    <property type="entry name" value="Methyltransf_16"/>
    <property type="match status" value="1"/>
</dbReference>
<dbReference type="InterPro" id="IPR019410">
    <property type="entry name" value="Methyltransf_16"/>
</dbReference>
<evidence type="ECO:0000313" key="2">
    <source>
        <dbReference type="Proteomes" id="UP001521222"/>
    </source>
</evidence>
<proteinExistence type="predicted"/>
<accession>A0ABR3S3B7</accession>
<dbReference type="EMBL" id="JAKIXB020000002">
    <property type="protein sequence ID" value="KAL1611169.1"/>
    <property type="molecule type" value="Genomic_DNA"/>
</dbReference>
<dbReference type="Proteomes" id="UP001521222">
    <property type="component" value="Unassembled WGS sequence"/>
</dbReference>
<comment type="caution">
    <text evidence="1">The sequence shown here is derived from an EMBL/GenBank/DDBJ whole genome shotgun (WGS) entry which is preliminary data.</text>
</comment>
<dbReference type="SUPFAM" id="SSF53335">
    <property type="entry name" value="S-adenosyl-L-methionine-dependent methyltransferases"/>
    <property type="match status" value="1"/>
</dbReference>
<reference evidence="1 2" key="1">
    <citation type="submission" date="2024-02" db="EMBL/GenBank/DDBJ databases">
        <title>De novo assembly and annotation of 12 fungi associated with fruit tree decline syndrome in Ontario, Canada.</title>
        <authorList>
            <person name="Sulman M."/>
            <person name="Ellouze W."/>
            <person name="Ilyukhin E."/>
        </authorList>
    </citation>
    <scope>NUCLEOTIDE SEQUENCE [LARGE SCALE GENOMIC DNA]</scope>
    <source>
        <strain evidence="1 2">M97-236</strain>
    </source>
</reference>
<dbReference type="Gene3D" id="3.40.50.150">
    <property type="entry name" value="Vaccinia Virus protein VP39"/>
    <property type="match status" value="1"/>
</dbReference>
<sequence length="402" mass="44756">MRYIRFLKTPRIVTEKGSNKSHVYCLITITSDLGDSFFPHNVELAAELLSLKENPDVGSKDLLDDEVLVWSTIRWTAGMRTLAVKLPLKKSYASKPFLVRVGLEPQSSFDTFEALSDPDAHGIVSAWSAPFNTSDRKEAEKLVQRRFEIGEKVLKIWEETGESIDRHLWDAGITLSHHLSSLLSNSSKDPLYSALDALHQNLKQATVPNLKALVEEEDYDADLEELRIFELGAGCGIVGLTLASLVPGCKVHMTDLPSAQEIVEKNEVATGSTRAFNSQTNFLELDWEEKLPDHAVAPELPVALVVASDCTYNADSSPALVKTLERLARISGSHMIVAIAMKMRHDSEKVFFDLMAEAGFNETALLEWPLPGDIEAGEEIVYMHVYRHDGEENLGRYESDSE</sequence>
<dbReference type="InterPro" id="IPR029063">
    <property type="entry name" value="SAM-dependent_MTases_sf"/>
</dbReference>